<dbReference type="AlphaFoldDB" id="A0A380K6L8"/>
<dbReference type="Proteomes" id="UP000254924">
    <property type="component" value="Unassembled WGS sequence"/>
</dbReference>
<feature type="domain" description="Threonine/Serine exporter ThrE" evidence="9">
    <location>
        <begin position="276"/>
        <end position="402"/>
    </location>
</feature>
<dbReference type="EMBL" id="UHFN01000007">
    <property type="protein sequence ID" value="SUN60722.1"/>
    <property type="molecule type" value="Genomic_DNA"/>
</dbReference>
<protein>
    <submittedName>
        <fullName evidence="10">Inner membrane protein YjjP</fullName>
    </submittedName>
</protein>
<dbReference type="Pfam" id="PF06738">
    <property type="entry name" value="ThrE"/>
    <property type="match status" value="1"/>
</dbReference>
<feature type="transmembrane region" description="Helical" evidence="7">
    <location>
        <begin position="381"/>
        <end position="400"/>
    </location>
</feature>
<accession>A0A380K6L8</accession>
<evidence type="ECO:0000259" key="8">
    <source>
        <dbReference type="Pfam" id="PF06738"/>
    </source>
</evidence>
<keyword evidence="11" id="KW-1185">Reference proteome</keyword>
<dbReference type="PANTHER" id="PTHR34390:SF2">
    <property type="entry name" value="SUCCINATE TRANSPORTER SUBUNIT YJJP-RELATED"/>
    <property type="match status" value="1"/>
</dbReference>
<dbReference type="InterPro" id="IPR010619">
    <property type="entry name" value="ThrE-like_N"/>
</dbReference>
<feature type="transmembrane region" description="Helical" evidence="7">
    <location>
        <begin position="144"/>
        <end position="162"/>
    </location>
</feature>
<evidence type="ECO:0000256" key="7">
    <source>
        <dbReference type="SAM" id="Phobius"/>
    </source>
</evidence>
<evidence type="ECO:0000256" key="5">
    <source>
        <dbReference type="ARBA" id="ARBA00023136"/>
    </source>
</evidence>
<sequence length="414" mass="45315">MSAKDNCNTLQIVLKAGKILVESGAEVYRVEQTMGYIAKALGMKDFDAYVISKGIMASAVNAQGQQEAAILNVYEQNINLGKIEAVNTLSRQVILNPTPSAKSISKQLDTIDRMRDYNVWYYLLAYFAGAGAFSLALGSSLSDSFAAAITGLFLGLVLHRVGRFVHTGFLLTIIGSSAACLSVNLLHLMGIGHYRGLILLGALMMLVPGAIFTSSVREFSQNNFSTGLALLMSSLLVCISISVGVVAVTELLPFANPLQQNFSANIETVFELIVRVIMAGVGTIAFAILFQVPKRYFLDLGILGSLSWLLYLVIMYYYHLEALAVFVPGLFGSFLSRVFAIKRKCPMTIFLSTSMMPLIPGLSLYRAIYFLLTGADQLAMVYLRSCFITAFMIALAISIVQQIPRHFFKTRFLS</sequence>
<proteinExistence type="inferred from homology"/>
<evidence type="ECO:0000256" key="2">
    <source>
        <dbReference type="ARBA" id="ARBA00022475"/>
    </source>
</evidence>
<organism evidence="10 11">
    <name type="scientific">Streptococcus hyointestinalis</name>
    <dbReference type="NCBI Taxonomy" id="1337"/>
    <lineage>
        <taxon>Bacteria</taxon>
        <taxon>Bacillati</taxon>
        <taxon>Bacillota</taxon>
        <taxon>Bacilli</taxon>
        <taxon>Lactobacillales</taxon>
        <taxon>Streptococcaceae</taxon>
        <taxon>Streptococcus</taxon>
    </lineage>
</organism>
<dbReference type="InterPro" id="IPR050539">
    <property type="entry name" value="ThrE_Dicarb/AminoAcid_Exp"/>
</dbReference>
<comment type="subcellular location">
    <subcellularLocation>
        <location evidence="1">Cell membrane</location>
        <topology evidence="1">Multi-pass membrane protein</topology>
    </subcellularLocation>
</comment>
<dbReference type="InterPro" id="IPR024528">
    <property type="entry name" value="ThrE_2"/>
</dbReference>
<feature type="transmembrane region" description="Helical" evidence="7">
    <location>
        <begin position="228"/>
        <end position="252"/>
    </location>
</feature>
<dbReference type="GO" id="GO:0015744">
    <property type="term" value="P:succinate transport"/>
    <property type="evidence" value="ECO:0007669"/>
    <property type="project" value="TreeGrafter"/>
</dbReference>
<evidence type="ECO:0000313" key="10">
    <source>
        <dbReference type="EMBL" id="SUN60722.1"/>
    </source>
</evidence>
<feature type="transmembrane region" description="Helical" evidence="7">
    <location>
        <begin position="272"/>
        <end position="290"/>
    </location>
</feature>
<comment type="similarity">
    <text evidence="6">Belongs to the ThrE exporter (TC 2.A.79) family.</text>
</comment>
<feature type="transmembrane region" description="Helical" evidence="7">
    <location>
        <begin position="197"/>
        <end position="216"/>
    </location>
</feature>
<dbReference type="Pfam" id="PF12821">
    <property type="entry name" value="ThrE_2"/>
    <property type="match status" value="1"/>
</dbReference>
<feature type="transmembrane region" description="Helical" evidence="7">
    <location>
        <begin position="169"/>
        <end position="191"/>
    </location>
</feature>
<feature type="transmembrane region" description="Helical" evidence="7">
    <location>
        <begin position="347"/>
        <end position="369"/>
    </location>
</feature>
<evidence type="ECO:0000256" key="6">
    <source>
        <dbReference type="ARBA" id="ARBA00034125"/>
    </source>
</evidence>
<evidence type="ECO:0000256" key="3">
    <source>
        <dbReference type="ARBA" id="ARBA00022692"/>
    </source>
</evidence>
<keyword evidence="5 7" id="KW-0472">Membrane</keyword>
<keyword evidence="4 7" id="KW-1133">Transmembrane helix</keyword>
<dbReference type="GO" id="GO:0022857">
    <property type="term" value="F:transmembrane transporter activity"/>
    <property type="evidence" value="ECO:0007669"/>
    <property type="project" value="InterPro"/>
</dbReference>
<name>A0A380K6L8_9STRE</name>
<dbReference type="GO" id="GO:0005886">
    <property type="term" value="C:plasma membrane"/>
    <property type="evidence" value="ECO:0007669"/>
    <property type="project" value="UniProtKB-SubCell"/>
</dbReference>
<evidence type="ECO:0000256" key="4">
    <source>
        <dbReference type="ARBA" id="ARBA00022989"/>
    </source>
</evidence>
<feature type="transmembrane region" description="Helical" evidence="7">
    <location>
        <begin position="119"/>
        <end position="138"/>
    </location>
</feature>
<evidence type="ECO:0000256" key="1">
    <source>
        <dbReference type="ARBA" id="ARBA00004651"/>
    </source>
</evidence>
<reference evidence="10 11" key="1">
    <citation type="submission" date="2018-06" db="EMBL/GenBank/DDBJ databases">
        <authorList>
            <consortium name="Pathogen Informatics"/>
            <person name="Doyle S."/>
        </authorList>
    </citation>
    <scope>NUCLEOTIDE SEQUENCE [LARGE SCALE GENOMIC DNA]</scope>
    <source>
        <strain evidence="10 11">NCTC12224</strain>
    </source>
</reference>
<keyword evidence="3 7" id="KW-0812">Transmembrane</keyword>
<feature type="domain" description="Threonine/serine exporter-like N-terminal" evidence="8">
    <location>
        <begin position="12"/>
        <end position="251"/>
    </location>
</feature>
<keyword evidence="2" id="KW-1003">Cell membrane</keyword>
<feature type="transmembrane region" description="Helical" evidence="7">
    <location>
        <begin position="297"/>
        <end position="317"/>
    </location>
</feature>
<gene>
    <name evidence="10" type="primary">yjjP</name>
    <name evidence="10" type="ORF">NCTC12224_01040</name>
</gene>
<dbReference type="PANTHER" id="PTHR34390">
    <property type="entry name" value="UPF0442 PROTEIN YJJB-RELATED"/>
    <property type="match status" value="1"/>
</dbReference>
<evidence type="ECO:0000259" key="9">
    <source>
        <dbReference type="Pfam" id="PF12821"/>
    </source>
</evidence>
<dbReference type="OrthoDB" id="9810047at2"/>
<feature type="transmembrane region" description="Helical" evidence="7">
    <location>
        <begin position="323"/>
        <end position="340"/>
    </location>
</feature>
<evidence type="ECO:0000313" key="11">
    <source>
        <dbReference type="Proteomes" id="UP000254924"/>
    </source>
</evidence>